<dbReference type="OrthoDB" id="8372293at2"/>
<dbReference type="EMBL" id="QFBC01000014">
    <property type="protein sequence ID" value="PWE53614.1"/>
    <property type="molecule type" value="Genomic_DNA"/>
</dbReference>
<comment type="caution">
    <text evidence="2">The sequence shown here is derived from an EMBL/GenBank/DDBJ whole genome shotgun (WGS) entry which is preliminary data.</text>
</comment>
<dbReference type="AlphaFoldDB" id="A0A2U2DKH8"/>
<name>A0A2U2DKH8_9HYPH</name>
<accession>A0A2U2DKH8</accession>
<evidence type="ECO:0000313" key="2">
    <source>
        <dbReference type="EMBL" id="PWE53761.1"/>
    </source>
</evidence>
<organism evidence="2 3">
    <name type="scientific">Metarhizobium album</name>
    <dbReference type="NCBI Taxonomy" id="2182425"/>
    <lineage>
        <taxon>Bacteria</taxon>
        <taxon>Pseudomonadati</taxon>
        <taxon>Pseudomonadota</taxon>
        <taxon>Alphaproteobacteria</taxon>
        <taxon>Hyphomicrobiales</taxon>
        <taxon>Rhizobiaceae</taxon>
        <taxon>Metarhizobium</taxon>
    </lineage>
</organism>
<protein>
    <submittedName>
        <fullName evidence="2">Uncharacterized protein</fullName>
    </submittedName>
</protein>
<sequence length="169" mass="18191">MQTSQTRPNAGTDFMSDADVLEAAGDLVDAFLATVRDQAPGSDILDTDLLPNTKARIENGIRLAIVTEPREQVRRRLVAAGQVLAQFQDDVGSRISLRPAVGDSGNGLFAAITSSHLERLLAAMEADHLRLSAMLHDADVAAAKRFGAWVPPGFHDDGTYNWHGHGRGH</sequence>
<evidence type="ECO:0000313" key="1">
    <source>
        <dbReference type="EMBL" id="PWE53614.1"/>
    </source>
</evidence>
<reference evidence="2 3" key="1">
    <citation type="submission" date="2018-05" db="EMBL/GenBank/DDBJ databases">
        <title>The draft genome of strain NS-104.</title>
        <authorList>
            <person name="Hang P."/>
            <person name="Jiang J."/>
        </authorList>
    </citation>
    <scope>NUCLEOTIDE SEQUENCE [LARGE SCALE GENOMIC DNA]</scope>
    <source>
        <strain evidence="2 3">NS-104</strain>
    </source>
</reference>
<dbReference type="EMBL" id="QFBC01000014">
    <property type="protein sequence ID" value="PWE53761.1"/>
    <property type="molecule type" value="Genomic_DNA"/>
</dbReference>
<dbReference type="Proteomes" id="UP000245252">
    <property type="component" value="Unassembled WGS sequence"/>
</dbReference>
<proteinExistence type="predicted"/>
<dbReference type="RefSeq" id="WP_109460782.1">
    <property type="nucleotide sequence ID" value="NZ_QFBC01000014.1"/>
</dbReference>
<keyword evidence="3" id="KW-1185">Reference proteome</keyword>
<evidence type="ECO:0000313" key="3">
    <source>
        <dbReference type="Proteomes" id="UP000245252"/>
    </source>
</evidence>
<gene>
    <name evidence="1" type="ORF">DEM27_23985</name>
    <name evidence="2" type="ORF">DEM27_24825</name>
</gene>